<name>A0A292PSE3_9PEZI</name>
<dbReference type="EMBL" id="LN891072">
    <property type="protein sequence ID" value="CUS09701.1"/>
    <property type="molecule type" value="Genomic_DNA"/>
</dbReference>
<proteinExistence type="predicted"/>
<evidence type="ECO:0000313" key="3">
    <source>
        <dbReference type="Proteomes" id="UP001412239"/>
    </source>
</evidence>
<gene>
    <name evidence="2" type="ORF">GSTUAT00006248001</name>
</gene>
<evidence type="ECO:0000313" key="2">
    <source>
        <dbReference type="EMBL" id="CUS09701.1"/>
    </source>
</evidence>
<keyword evidence="3" id="KW-1185">Reference proteome</keyword>
<protein>
    <submittedName>
        <fullName evidence="2">Uncharacterized protein</fullName>
    </submittedName>
</protein>
<feature type="region of interest" description="Disordered" evidence="1">
    <location>
        <begin position="94"/>
        <end position="136"/>
    </location>
</feature>
<dbReference type="Proteomes" id="UP001412239">
    <property type="component" value="Unassembled WGS sequence"/>
</dbReference>
<organism evidence="2 3">
    <name type="scientific">Tuber aestivum</name>
    <name type="common">summer truffle</name>
    <dbReference type="NCBI Taxonomy" id="59557"/>
    <lineage>
        <taxon>Eukaryota</taxon>
        <taxon>Fungi</taxon>
        <taxon>Dikarya</taxon>
        <taxon>Ascomycota</taxon>
        <taxon>Pezizomycotina</taxon>
        <taxon>Pezizomycetes</taxon>
        <taxon>Pezizales</taxon>
        <taxon>Tuberaceae</taxon>
        <taxon>Tuber</taxon>
    </lineage>
</organism>
<evidence type="ECO:0000256" key="1">
    <source>
        <dbReference type="SAM" id="MobiDB-lite"/>
    </source>
</evidence>
<reference evidence="2" key="1">
    <citation type="submission" date="2015-10" db="EMBL/GenBank/DDBJ databases">
        <authorList>
            <person name="Regsiter A."/>
            <person name="william w."/>
        </authorList>
    </citation>
    <scope>NUCLEOTIDE SEQUENCE</scope>
    <source>
        <strain evidence="2">Montdore</strain>
    </source>
</reference>
<sequence>MSQLSLLKVLSQLHSPTVYLTLRIDTPPETPSRVSRLVEDNFAQATDAVRPATNSTVSERPKDCKTQSNLGALKWQISVSPATAAWAEGNQSFTDLHMAPDTTPIEGPGAGGPGTRGSWEKRGTQKHRRTDKLLEEKLERRVQETLRRNDLKARIRGPEK</sequence>
<accession>A0A292PSE3</accession>
<dbReference type="AlphaFoldDB" id="A0A292PSE3"/>